<evidence type="ECO:0000313" key="1">
    <source>
        <dbReference type="EMBL" id="KAI9901706.1"/>
    </source>
</evidence>
<accession>A0ACC0V5M8</accession>
<comment type="caution">
    <text evidence="1">The sequence shown here is derived from an EMBL/GenBank/DDBJ whole genome shotgun (WGS) entry which is preliminary data.</text>
</comment>
<keyword evidence="2" id="KW-1185">Reference proteome</keyword>
<proteinExistence type="predicted"/>
<protein>
    <submittedName>
        <fullName evidence="1">Uncharacterized protein</fullName>
    </submittedName>
</protein>
<evidence type="ECO:0000313" key="2">
    <source>
        <dbReference type="Proteomes" id="UP001163324"/>
    </source>
</evidence>
<name>A0ACC0V5M8_9HYPO</name>
<gene>
    <name evidence="1" type="ORF">N3K66_003523</name>
</gene>
<organism evidence="1 2">
    <name type="scientific">Trichothecium roseum</name>
    <dbReference type="NCBI Taxonomy" id="47278"/>
    <lineage>
        <taxon>Eukaryota</taxon>
        <taxon>Fungi</taxon>
        <taxon>Dikarya</taxon>
        <taxon>Ascomycota</taxon>
        <taxon>Pezizomycotina</taxon>
        <taxon>Sordariomycetes</taxon>
        <taxon>Hypocreomycetidae</taxon>
        <taxon>Hypocreales</taxon>
        <taxon>Hypocreales incertae sedis</taxon>
        <taxon>Trichothecium</taxon>
    </lineage>
</organism>
<dbReference type="EMBL" id="CM047942">
    <property type="protein sequence ID" value="KAI9901706.1"/>
    <property type="molecule type" value="Genomic_DNA"/>
</dbReference>
<sequence length="509" mass="56596">MPKEPISRPETPVELVPGEPETANVPSQPSAPSGPKREDSESVLRSPKAKAKSLTTPSDIDTDSVTVSKLAYTKGALDEEHSPCETGSSFINQTLTRHARLRKKEFLDKLMAIVRECLDKGLEPLEEQCDGEGCSSQSHGSSSASAPVAAKPGAAGKKRQHGKGRDNSNESDSEEDRNRGKGVKRAKTERPKEPQPRYACPYLKYAPERYSKVKTCCGPGWDQFHRVKEHLNRCHKLPEFQCPRCFERFKKKHDCLEHQRAASPCKVKDIKSFPRDLADGFDQEQYKKLEKRSTKPGHEKWASMYCILFEKPASEVPSPWYGVEDMGNWRKGHTDRSLHQPAVDMLWERIPPILHSWLSDEWDRDVGPSEHKLLMNLSSKVPAVMKQVLDSCFAPQFSAAYNQEAVACGDGTDLLVDPWSALADLQGQLGVHDSFNFEDLEPEEGSSDHGSNSSFVPGETLSSSVSSLDGDDKNVDFERHDGDGGPAAPPVYTAGDFYPIDYTLNLNGW</sequence>
<dbReference type="Proteomes" id="UP001163324">
    <property type="component" value="Chromosome 3"/>
</dbReference>
<reference evidence="1" key="1">
    <citation type="submission" date="2022-10" db="EMBL/GenBank/DDBJ databases">
        <title>Complete Genome of Trichothecium roseum strain YXFP-22015, a Plant Pathogen Isolated from Citrus.</title>
        <authorList>
            <person name="Wang Y."/>
            <person name="Zhu L."/>
        </authorList>
    </citation>
    <scope>NUCLEOTIDE SEQUENCE</scope>
    <source>
        <strain evidence="1">YXFP-22015</strain>
    </source>
</reference>